<evidence type="ECO:0000256" key="1">
    <source>
        <dbReference type="ARBA" id="ARBA00001946"/>
    </source>
</evidence>
<dbReference type="GO" id="GO:0016791">
    <property type="term" value="F:phosphatase activity"/>
    <property type="evidence" value="ECO:0007669"/>
    <property type="project" value="TreeGrafter"/>
</dbReference>
<dbReference type="PANTHER" id="PTHR46470:SF2">
    <property type="entry name" value="GLYCERALDEHYDE 3-PHOSPHATE PHOSPHATASE"/>
    <property type="match status" value="1"/>
</dbReference>
<dbReference type="SFLD" id="SFLDG01129">
    <property type="entry name" value="C1.5:_HAD__Beta-PGM__Phosphata"/>
    <property type="match status" value="1"/>
</dbReference>
<dbReference type="InterPro" id="IPR041492">
    <property type="entry name" value="HAD_2"/>
</dbReference>
<reference evidence="5" key="2">
    <citation type="submission" date="2019-11" db="EMBL/GenBank/DDBJ databases">
        <title>Improved Assembly of Tolypothrix boutellei genome.</title>
        <authorList>
            <person name="Sarangi A.N."/>
            <person name="Mukherjee M."/>
            <person name="Ghosh S."/>
            <person name="Singh D."/>
            <person name="Das A."/>
            <person name="Kant S."/>
            <person name="Prusty A."/>
            <person name="Tripathy S."/>
        </authorList>
    </citation>
    <scope>NUCLEOTIDE SEQUENCE</scope>
    <source>
        <strain evidence="5">VB521301</strain>
    </source>
</reference>
<dbReference type="InterPro" id="IPR036412">
    <property type="entry name" value="HAD-like_sf"/>
</dbReference>
<dbReference type="Gene3D" id="3.40.50.1000">
    <property type="entry name" value="HAD superfamily/HAD-like"/>
    <property type="match status" value="1"/>
</dbReference>
<comment type="caution">
    <text evidence="6">The sequence shown here is derived from an EMBL/GenBank/DDBJ whole genome shotgun (WGS) entry which is preliminary data.</text>
</comment>
<gene>
    <name evidence="6" type="ORF">DA73_0212895</name>
    <name evidence="5" type="ORF">DA73_0400035935</name>
</gene>
<evidence type="ECO:0000256" key="4">
    <source>
        <dbReference type="ARBA" id="ARBA00022842"/>
    </source>
</evidence>
<comment type="cofactor">
    <cofactor evidence="1">
        <name>Mg(2+)</name>
        <dbReference type="ChEBI" id="CHEBI:18420"/>
    </cofactor>
</comment>
<keyword evidence="2" id="KW-0479">Metal-binding</keyword>
<name>A0A0C1R4F2_9CYAN</name>
<evidence type="ECO:0000313" key="6">
    <source>
        <dbReference type="EMBL" id="KIE12424.1"/>
    </source>
</evidence>
<accession>A0A0C1R4F2</accession>
<evidence type="ECO:0000313" key="5">
    <source>
        <dbReference type="EMBL" id="KAF3890242.1"/>
    </source>
</evidence>
<keyword evidence="3 5" id="KW-0378">Hydrolase</keyword>
<protein>
    <submittedName>
        <fullName evidence="5">HAD family hydrolase</fullName>
    </submittedName>
    <submittedName>
        <fullName evidence="6">Haloacid dehalogenase</fullName>
    </submittedName>
</protein>
<dbReference type="EMBL" id="JHEG02000037">
    <property type="protein sequence ID" value="KIE12424.1"/>
    <property type="molecule type" value="Genomic_DNA"/>
</dbReference>
<dbReference type="InterPro" id="IPR051400">
    <property type="entry name" value="HAD-like_hydrolase"/>
</dbReference>
<dbReference type="GO" id="GO:0046872">
    <property type="term" value="F:metal ion binding"/>
    <property type="evidence" value="ECO:0007669"/>
    <property type="project" value="UniProtKB-KW"/>
</dbReference>
<dbReference type="OrthoDB" id="9809962at2"/>
<dbReference type="AlphaFoldDB" id="A0A0C1R4F2"/>
<keyword evidence="4" id="KW-0460">Magnesium</keyword>
<dbReference type="EMBL" id="JHEG04000001">
    <property type="protein sequence ID" value="KAF3890242.1"/>
    <property type="molecule type" value="Genomic_DNA"/>
</dbReference>
<dbReference type="PANTHER" id="PTHR46470">
    <property type="entry name" value="N-ACYLNEURAMINATE-9-PHOSPHATASE"/>
    <property type="match status" value="1"/>
</dbReference>
<dbReference type="PRINTS" id="PR00413">
    <property type="entry name" value="HADHALOGNASE"/>
</dbReference>
<dbReference type="NCBIfam" id="TIGR01509">
    <property type="entry name" value="HAD-SF-IA-v3"/>
    <property type="match status" value="1"/>
</dbReference>
<organism evidence="6">
    <name type="scientific">Tolypothrix bouteillei VB521301</name>
    <dbReference type="NCBI Taxonomy" id="1479485"/>
    <lineage>
        <taxon>Bacteria</taxon>
        <taxon>Bacillati</taxon>
        <taxon>Cyanobacteriota</taxon>
        <taxon>Cyanophyceae</taxon>
        <taxon>Nostocales</taxon>
        <taxon>Tolypothrichaceae</taxon>
        <taxon>Tolypothrix</taxon>
    </lineage>
</organism>
<reference evidence="6" key="1">
    <citation type="journal article" date="2015" name="Genome Announc.">
        <title>Draft Genome Sequence of Tolypothrix boutellei Strain VB521301.</title>
        <authorList>
            <person name="Chandrababunaidu M.M."/>
            <person name="Singh D."/>
            <person name="Sen D."/>
            <person name="Bhan S."/>
            <person name="Das S."/>
            <person name="Gupta A."/>
            <person name="Adhikary S.P."/>
            <person name="Tripathy S."/>
        </authorList>
    </citation>
    <scope>NUCLEOTIDE SEQUENCE</scope>
    <source>
        <strain evidence="6">VB521301</strain>
    </source>
</reference>
<evidence type="ECO:0000313" key="7">
    <source>
        <dbReference type="Proteomes" id="UP000029738"/>
    </source>
</evidence>
<sequence length="242" mass="27729">MLQRFIDNFDAILLDMGNTFMFEVDRFSDMENFGSTYQQIGGKFLSEEAVNVIIRKICNTMFADYGNPRYYENFSSVASYLKTIIQTQDLPRDEIGLLEQVFAIHEAGVISEPYISILHQLRQTHQLGVVSNIWSTSELYRKEFERVGIAHLFDAIVFSSDYGCIKPSPRLFEKAVELLAVEPSKIVFVGDSLKYDIAGAQAVGLSTVWINRYSKDLNESSVCPDFTIEHLQELLENHWRQT</sequence>
<dbReference type="InterPro" id="IPR023214">
    <property type="entry name" value="HAD_sf"/>
</dbReference>
<dbReference type="SFLD" id="SFLDS00003">
    <property type="entry name" value="Haloacid_Dehalogenase"/>
    <property type="match status" value="1"/>
</dbReference>
<dbReference type="GO" id="GO:0044281">
    <property type="term" value="P:small molecule metabolic process"/>
    <property type="evidence" value="ECO:0007669"/>
    <property type="project" value="UniProtKB-ARBA"/>
</dbReference>
<dbReference type="NCBIfam" id="TIGR01549">
    <property type="entry name" value="HAD-SF-IA-v1"/>
    <property type="match status" value="1"/>
</dbReference>
<dbReference type="STRING" id="1479485.DA73_0212895"/>
<dbReference type="RefSeq" id="WP_038082630.1">
    <property type="nucleotide sequence ID" value="NZ_JHEG04000001.1"/>
</dbReference>
<evidence type="ECO:0000256" key="3">
    <source>
        <dbReference type="ARBA" id="ARBA00022801"/>
    </source>
</evidence>
<dbReference type="Pfam" id="PF13419">
    <property type="entry name" value="HAD_2"/>
    <property type="match status" value="1"/>
</dbReference>
<dbReference type="SUPFAM" id="SSF56784">
    <property type="entry name" value="HAD-like"/>
    <property type="match status" value="1"/>
</dbReference>
<dbReference type="Proteomes" id="UP000029738">
    <property type="component" value="Unassembled WGS sequence"/>
</dbReference>
<dbReference type="InterPro" id="IPR006439">
    <property type="entry name" value="HAD-SF_hydro_IA"/>
</dbReference>
<proteinExistence type="predicted"/>
<keyword evidence="7" id="KW-1185">Reference proteome</keyword>
<dbReference type="Gene3D" id="1.20.120.710">
    <property type="entry name" value="Haloacid dehalogenase hydrolase-like domain"/>
    <property type="match status" value="1"/>
</dbReference>
<evidence type="ECO:0000256" key="2">
    <source>
        <dbReference type="ARBA" id="ARBA00022723"/>
    </source>
</evidence>